<dbReference type="PANTHER" id="PTHR41521:SF4">
    <property type="entry name" value="BLR0684 PROTEIN"/>
    <property type="match status" value="1"/>
</dbReference>
<dbReference type="Proteomes" id="UP000058012">
    <property type="component" value="Unassembled WGS sequence"/>
</dbReference>
<organism evidence="2 3">
    <name type="scientific">Novosphingobium fuchskuhlense</name>
    <dbReference type="NCBI Taxonomy" id="1117702"/>
    <lineage>
        <taxon>Bacteria</taxon>
        <taxon>Pseudomonadati</taxon>
        <taxon>Pseudomonadota</taxon>
        <taxon>Alphaproteobacteria</taxon>
        <taxon>Sphingomonadales</taxon>
        <taxon>Sphingomonadaceae</taxon>
        <taxon>Novosphingobium</taxon>
    </lineage>
</organism>
<evidence type="ECO:0000313" key="3">
    <source>
        <dbReference type="Proteomes" id="UP000058012"/>
    </source>
</evidence>
<dbReference type="PANTHER" id="PTHR41521">
    <property type="match status" value="1"/>
</dbReference>
<protein>
    <recommendedName>
        <fullName evidence="1">DUF1330 domain-containing protein</fullName>
    </recommendedName>
</protein>
<accession>A0A117UX00</accession>
<dbReference type="Gene3D" id="3.30.70.100">
    <property type="match status" value="1"/>
</dbReference>
<dbReference type="EMBL" id="LLZS01000003">
    <property type="protein sequence ID" value="KUR72398.1"/>
    <property type="molecule type" value="Genomic_DNA"/>
</dbReference>
<sequence>MAETPKGYVVAEVDVHDAEGFAAYRAAVPGVIAQYGGRYVTRGGAITGVEGDAPTGRIVIVEFPSKAQAEAFVNSAEYAPVAAIRQRTSSSRLFVVEGVDL</sequence>
<reference evidence="2 3" key="1">
    <citation type="submission" date="2015-10" db="EMBL/GenBank/DDBJ databases">
        <title>Draft genome sequence of Novosphingobium fuchskuhlense DSM 25065 isolated from a surface water sample of the southwest basin of Lake Grosse Fuchskuhle.</title>
        <authorList>
            <person name="Ruckert C."/>
            <person name="Winkler A."/>
            <person name="Glaeser J."/>
            <person name="Grossart H.-P."/>
            <person name="Kalinowski J."/>
            <person name="Glaeser S."/>
        </authorList>
    </citation>
    <scope>NUCLEOTIDE SEQUENCE [LARGE SCALE GENOMIC DNA]</scope>
    <source>
        <strain evidence="2 3">FNE08-7</strain>
    </source>
</reference>
<dbReference type="RefSeq" id="WP_067906569.1">
    <property type="nucleotide sequence ID" value="NZ_KQ954244.1"/>
</dbReference>
<comment type="caution">
    <text evidence="2">The sequence shown here is derived from an EMBL/GenBank/DDBJ whole genome shotgun (WGS) entry which is preliminary data.</text>
</comment>
<keyword evidence="3" id="KW-1185">Reference proteome</keyword>
<dbReference type="InterPro" id="IPR010753">
    <property type="entry name" value="DUF1330"/>
</dbReference>
<dbReference type="SUPFAM" id="SSF54909">
    <property type="entry name" value="Dimeric alpha+beta barrel"/>
    <property type="match status" value="1"/>
</dbReference>
<dbReference type="Pfam" id="PF07045">
    <property type="entry name" value="DUF1330"/>
    <property type="match status" value="1"/>
</dbReference>
<proteinExistence type="predicted"/>
<dbReference type="InterPro" id="IPR011008">
    <property type="entry name" value="Dimeric_a/b-barrel"/>
</dbReference>
<dbReference type="STRING" id="1117702.AQZ52_03820"/>
<gene>
    <name evidence="2" type="ORF">AQZ52_03820</name>
</gene>
<name>A0A117UX00_9SPHN</name>
<dbReference type="AlphaFoldDB" id="A0A117UX00"/>
<evidence type="ECO:0000313" key="2">
    <source>
        <dbReference type="EMBL" id="KUR72398.1"/>
    </source>
</evidence>
<evidence type="ECO:0000259" key="1">
    <source>
        <dbReference type="Pfam" id="PF07045"/>
    </source>
</evidence>
<feature type="domain" description="DUF1330" evidence="1">
    <location>
        <begin position="6"/>
        <end position="99"/>
    </location>
</feature>